<keyword evidence="1" id="KW-0805">Transcription regulation</keyword>
<dbReference type="Proteomes" id="UP000305041">
    <property type="component" value="Unassembled WGS sequence"/>
</dbReference>
<protein>
    <submittedName>
        <fullName evidence="5">GntR family transcriptional regulator</fullName>
    </submittedName>
</protein>
<dbReference type="InterPro" id="IPR036388">
    <property type="entry name" value="WH-like_DNA-bd_sf"/>
</dbReference>
<dbReference type="EMBL" id="VAUA01000007">
    <property type="protein sequence ID" value="TLP61373.1"/>
    <property type="molecule type" value="Genomic_DNA"/>
</dbReference>
<feature type="domain" description="HTH gntR-type" evidence="4">
    <location>
        <begin position="14"/>
        <end position="82"/>
    </location>
</feature>
<evidence type="ECO:0000313" key="5">
    <source>
        <dbReference type="EMBL" id="TLP61373.1"/>
    </source>
</evidence>
<keyword evidence="2" id="KW-0238">DNA-binding</keyword>
<dbReference type="PANTHER" id="PTHR43537">
    <property type="entry name" value="TRANSCRIPTIONAL REGULATOR, GNTR FAMILY"/>
    <property type="match status" value="1"/>
</dbReference>
<dbReference type="InterPro" id="IPR000524">
    <property type="entry name" value="Tscrpt_reg_HTH_GntR"/>
</dbReference>
<dbReference type="SMART" id="SM00895">
    <property type="entry name" value="FCD"/>
    <property type="match status" value="1"/>
</dbReference>
<dbReference type="Pfam" id="PF07729">
    <property type="entry name" value="FCD"/>
    <property type="match status" value="1"/>
</dbReference>
<evidence type="ECO:0000259" key="4">
    <source>
        <dbReference type="PROSITE" id="PS50949"/>
    </source>
</evidence>
<organism evidence="5 6">
    <name type="scientific">Parasedimentitalea maritima</name>
    <dbReference type="NCBI Taxonomy" id="2578117"/>
    <lineage>
        <taxon>Bacteria</taxon>
        <taxon>Pseudomonadati</taxon>
        <taxon>Pseudomonadota</taxon>
        <taxon>Alphaproteobacteria</taxon>
        <taxon>Rhodobacterales</taxon>
        <taxon>Paracoccaceae</taxon>
        <taxon>Parasedimentitalea</taxon>
    </lineage>
</organism>
<keyword evidence="6" id="KW-1185">Reference proteome</keyword>
<dbReference type="SUPFAM" id="SSF46785">
    <property type="entry name" value="Winged helix' DNA-binding domain"/>
    <property type="match status" value="1"/>
</dbReference>
<accession>A0ABY2UY61</accession>
<evidence type="ECO:0000313" key="6">
    <source>
        <dbReference type="Proteomes" id="UP000305041"/>
    </source>
</evidence>
<sequence>MQTDVNKKIPARKLSHRDRIYQDYLTRIQRGEVAPEDRLVDTTIAASLGVSRMPVRDAMMRLVHEGYLITSSRGFKLPVWDKKSVLEVFELRRLLEPRAAGLAVQNATPEILDALTDAFANAENTMASDDIRHFYRACEVFRNLWLSAVPNTQLRQMIDRYLSQIQAVRMVTMGDAESHALIVAGQRQLLAAFHAKDSLKAFDCMTRYVYDGEAKYLERV</sequence>
<dbReference type="Gene3D" id="1.20.120.530">
    <property type="entry name" value="GntR ligand-binding domain-like"/>
    <property type="match status" value="1"/>
</dbReference>
<dbReference type="PROSITE" id="PS50949">
    <property type="entry name" value="HTH_GNTR"/>
    <property type="match status" value="1"/>
</dbReference>
<gene>
    <name evidence="5" type="ORF">FEE96_14105</name>
</gene>
<evidence type="ECO:0000256" key="1">
    <source>
        <dbReference type="ARBA" id="ARBA00023015"/>
    </source>
</evidence>
<evidence type="ECO:0000256" key="2">
    <source>
        <dbReference type="ARBA" id="ARBA00023125"/>
    </source>
</evidence>
<dbReference type="SMART" id="SM00345">
    <property type="entry name" value="HTH_GNTR"/>
    <property type="match status" value="1"/>
</dbReference>
<keyword evidence="3" id="KW-0804">Transcription</keyword>
<evidence type="ECO:0000256" key="3">
    <source>
        <dbReference type="ARBA" id="ARBA00023163"/>
    </source>
</evidence>
<reference evidence="5 6" key="1">
    <citation type="submission" date="2019-05" db="EMBL/GenBank/DDBJ databases">
        <title>Draft genome sequence of Pelagicola sp. DSW4-44.</title>
        <authorList>
            <person name="Oh J."/>
        </authorList>
    </citation>
    <scope>NUCLEOTIDE SEQUENCE [LARGE SCALE GENOMIC DNA]</scope>
    <source>
        <strain evidence="5 6">DSW4-44</strain>
    </source>
</reference>
<name>A0ABY2UY61_9RHOB</name>
<dbReference type="InterPro" id="IPR011711">
    <property type="entry name" value="GntR_C"/>
</dbReference>
<proteinExistence type="predicted"/>
<dbReference type="InterPro" id="IPR008920">
    <property type="entry name" value="TF_FadR/GntR_C"/>
</dbReference>
<comment type="caution">
    <text evidence="5">The sequence shown here is derived from an EMBL/GenBank/DDBJ whole genome shotgun (WGS) entry which is preliminary data.</text>
</comment>
<dbReference type="Gene3D" id="1.10.10.10">
    <property type="entry name" value="Winged helix-like DNA-binding domain superfamily/Winged helix DNA-binding domain"/>
    <property type="match status" value="1"/>
</dbReference>
<dbReference type="PANTHER" id="PTHR43537:SF24">
    <property type="entry name" value="GLUCONATE OPERON TRANSCRIPTIONAL REPRESSOR"/>
    <property type="match status" value="1"/>
</dbReference>
<dbReference type="InterPro" id="IPR036390">
    <property type="entry name" value="WH_DNA-bd_sf"/>
</dbReference>
<dbReference type="Pfam" id="PF00392">
    <property type="entry name" value="GntR"/>
    <property type="match status" value="1"/>
</dbReference>
<dbReference type="SUPFAM" id="SSF48008">
    <property type="entry name" value="GntR ligand-binding domain-like"/>
    <property type="match status" value="1"/>
</dbReference>
<dbReference type="RefSeq" id="WP_138163761.1">
    <property type="nucleotide sequence ID" value="NZ_VAUA01000007.1"/>
</dbReference>